<dbReference type="Pfam" id="PF08241">
    <property type="entry name" value="Methyltransf_11"/>
    <property type="match status" value="1"/>
</dbReference>
<dbReference type="SUPFAM" id="SSF53335">
    <property type="entry name" value="S-adenosyl-L-methionine-dependent methyltransferases"/>
    <property type="match status" value="1"/>
</dbReference>
<keyword evidence="3" id="KW-1185">Reference proteome</keyword>
<gene>
    <name evidence="2" type="ORF">LTR24_000926</name>
</gene>
<accession>A0ABR0KMH4</accession>
<dbReference type="Proteomes" id="UP001345013">
    <property type="component" value="Unassembled WGS sequence"/>
</dbReference>
<protein>
    <recommendedName>
        <fullName evidence="1">Methyltransferase type 11 domain-containing protein</fullName>
    </recommendedName>
</protein>
<evidence type="ECO:0000313" key="2">
    <source>
        <dbReference type="EMBL" id="KAK5100780.1"/>
    </source>
</evidence>
<organism evidence="2 3">
    <name type="scientific">Lithohypha guttulata</name>
    <dbReference type="NCBI Taxonomy" id="1690604"/>
    <lineage>
        <taxon>Eukaryota</taxon>
        <taxon>Fungi</taxon>
        <taxon>Dikarya</taxon>
        <taxon>Ascomycota</taxon>
        <taxon>Pezizomycotina</taxon>
        <taxon>Eurotiomycetes</taxon>
        <taxon>Chaetothyriomycetidae</taxon>
        <taxon>Chaetothyriales</taxon>
        <taxon>Trichomeriaceae</taxon>
        <taxon>Lithohypha</taxon>
    </lineage>
</organism>
<comment type="caution">
    <text evidence="2">The sequence shown here is derived from an EMBL/GenBank/DDBJ whole genome shotgun (WGS) entry which is preliminary data.</text>
</comment>
<evidence type="ECO:0000313" key="3">
    <source>
        <dbReference type="Proteomes" id="UP001345013"/>
    </source>
</evidence>
<proteinExistence type="predicted"/>
<evidence type="ECO:0000259" key="1">
    <source>
        <dbReference type="Pfam" id="PF08241"/>
    </source>
</evidence>
<dbReference type="PANTHER" id="PTHR42912:SF80">
    <property type="entry name" value="METHYLTRANSFERASE DOMAIN-CONTAINING PROTEIN"/>
    <property type="match status" value="1"/>
</dbReference>
<dbReference type="InterPro" id="IPR029063">
    <property type="entry name" value="SAM-dependent_MTases_sf"/>
</dbReference>
<dbReference type="InterPro" id="IPR013216">
    <property type="entry name" value="Methyltransf_11"/>
</dbReference>
<reference evidence="2 3" key="1">
    <citation type="submission" date="2023-08" db="EMBL/GenBank/DDBJ databases">
        <title>Black Yeasts Isolated from many extreme environments.</title>
        <authorList>
            <person name="Coleine C."/>
            <person name="Stajich J.E."/>
            <person name="Selbmann L."/>
        </authorList>
    </citation>
    <scope>NUCLEOTIDE SEQUENCE [LARGE SCALE GENOMIC DNA]</scope>
    <source>
        <strain evidence="2 3">CCFEE 5885</strain>
    </source>
</reference>
<sequence length="216" mass="23302">MSLPGDTSTGGSANIKRAYEPKTVDNTRTLYDEWADQYDKEVAEEGYQAPALAVEAIQSFIGPSNMPKATFLDAGCGTGLVAKLLKGYGASEIDGVDLSPGMLDIARKTGNYRSLEEADLSQPMKQRDESYDVVACVGTLTRAHVGPRVLSEFARIVKKDGLIVATILDDIWETGGYKSEVDQLVGSGKAEVVRLDTTGYRVNSDVGAKMLVMKRL</sequence>
<feature type="domain" description="Methyltransferase type 11" evidence="1">
    <location>
        <begin position="72"/>
        <end position="164"/>
    </location>
</feature>
<name>A0ABR0KMH4_9EURO</name>
<dbReference type="CDD" id="cd02440">
    <property type="entry name" value="AdoMet_MTases"/>
    <property type="match status" value="1"/>
</dbReference>
<dbReference type="Gene3D" id="3.40.50.150">
    <property type="entry name" value="Vaccinia Virus protein VP39"/>
    <property type="match status" value="1"/>
</dbReference>
<dbReference type="PANTHER" id="PTHR42912">
    <property type="entry name" value="METHYLTRANSFERASE"/>
    <property type="match status" value="1"/>
</dbReference>
<dbReference type="EMBL" id="JAVRRG010000006">
    <property type="protein sequence ID" value="KAK5100780.1"/>
    <property type="molecule type" value="Genomic_DNA"/>
</dbReference>
<dbReference type="InterPro" id="IPR050508">
    <property type="entry name" value="Methyltransf_Superfamily"/>
</dbReference>